<feature type="transmembrane region" description="Helical" evidence="1">
    <location>
        <begin position="74"/>
        <end position="97"/>
    </location>
</feature>
<accession>A0A7C3PCM4</accession>
<comment type="caution">
    <text evidence="2">The sequence shown here is derived from an EMBL/GenBank/DDBJ whole genome shotgun (WGS) entry which is preliminary data.</text>
</comment>
<evidence type="ECO:0000313" key="2">
    <source>
        <dbReference type="EMBL" id="HFM96219.1"/>
    </source>
</evidence>
<keyword evidence="1" id="KW-0812">Transmembrane</keyword>
<proteinExistence type="predicted"/>
<sequence length="142" mass="16383">MGLSSSFEPNPQDYERDPVFQQRVAKLHRLTVYGRWLLISGLWLTIGWLSLWMMRDGISLMLDYFTWAALKYTLVFNPIPALGLAICVGLTVGVLLWQSRNILFGLSEPEQKRLELQVCKIAQQGKSHPLWRFVYEGRDVSP</sequence>
<reference evidence="2" key="1">
    <citation type="journal article" date="2020" name="mSystems">
        <title>Genome- and Community-Level Interaction Insights into Carbon Utilization and Element Cycling Functions of Hydrothermarchaeota in Hydrothermal Sediment.</title>
        <authorList>
            <person name="Zhou Z."/>
            <person name="Liu Y."/>
            <person name="Xu W."/>
            <person name="Pan J."/>
            <person name="Luo Z.H."/>
            <person name="Li M."/>
        </authorList>
    </citation>
    <scope>NUCLEOTIDE SEQUENCE [LARGE SCALE GENOMIC DNA]</scope>
    <source>
        <strain evidence="2">SpSt-418</strain>
    </source>
</reference>
<keyword evidence="1" id="KW-0472">Membrane</keyword>
<dbReference type="EMBL" id="DSRU01000006">
    <property type="protein sequence ID" value="HFM96219.1"/>
    <property type="molecule type" value="Genomic_DNA"/>
</dbReference>
<evidence type="ECO:0000256" key="1">
    <source>
        <dbReference type="SAM" id="Phobius"/>
    </source>
</evidence>
<feature type="transmembrane region" description="Helical" evidence="1">
    <location>
        <begin position="36"/>
        <end position="54"/>
    </location>
</feature>
<gene>
    <name evidence="2" type="ORF">ENR64_00340</name>
</gene>
<keyword evidence="1" id="KW-1133">Transmembrane helix</keyword>
<protein>
    <submittedName>
        <fullName evidence="2">Uncharacterized protein</fullName>
    </submittedName>
</protein>
<name>A0A7C3PCM4_9CYAN</name>
<dbReference type="AlphaFoldDB" id="A0A7C3PCM4"/>
<organism evidence="2">
    <name type="scientific">Oscillatoriales cyanobacterium SpSt-418</name>
    <dbReference type="NCBI Taxonomy" id="2282169"/>
    <lineage>
        <taxon>Bacteria</taxon>
        <taxon>Bacillati</taxon>
        <taxon>Cyanobacteriota</taxon>
        <taxon>Cyanophyceae</taxon>
        <taxon>Oscillatoriophycideae</taxon>
        <taxon>Oscillatoriales</taxon>
    </lineage>
</organism>